<feature type="transmembrane region" description="Helical" evidence="1">
    <location>
        <begin position="45"/>
        <end position="67"/>
    </location>
</feature>
<organism evidence="2 3">
    <name type="scientific">Calycina marina</name>
    <dbReference type="NCBI Taxonomy" id="1763456"/>
    <lineage>
        <taxon>Eukaryota</taxon>
        <taxon>Fungi</taxon>
        <taxon>Dikarya</taxon>
        <taxon>Ascomycota</taxon>
        <taxon>Pezizomycotina</taxon>
        <taxon>Leotiomycetes</taxon>
        <taxon>Helotiales</taxon>
        <taxon>Pezizellaceae</taxon>
        <taxon>Calycina</taxon>
    </lineage>
</organism>
<keyword evidence="1" id="KW-0812">Transmembrane</keyword>
<comment type="caution">
    <text evidence="2">The sequence shown here is derived from an EMBL/GenBank/DDBJ whole genome shotgun (WGS) entry which is preliminary data.</text>
</comment>
<dbReference type="EMBL" id="MU253961">
    <property type="protein sequence ID" value="KAG9243663.1"/>
    <property type="molecule type" value="Genomic_DNA"/>
</dbReference>
<keyword evidence="1" id="KW-1133">Transmembrane helix</keyword>
<evidence type="ECO:0000313" key="2">
    <source>
        <dbReference type="EMBL" id="KAG9243663.1"/>
    </source>
</evidence>
<dbReference type="AlphaFoldDB" id="A0A9P7Z2E5"/>
<accession>A0A9P7Z2E5</accession>
<keyword evidence="3" id="KW-1185">Reference proteome</keyword>
<dbReference type="OrthoDB" id="3501153at2759"/>
<proteinExistence type="predicted"/>
<evidence type="ECO:0000256" key="1">
    <source>
        <dbReference type="SAM" id="Phobius"/>
    </source>
</evidence>
<dbReference type="Proteomes" id="UP000887226">
    <property type="component" value="Unassembled WGS sequence"/>
</dbReference>
<name>A0A9P7Z2E5_9HELO</name>
<dbReference type="PANTHER" id="PTHR35896">
    <property type="entry name" value="IG-LIKE DOMAIN-CONTAINING PROTEIN"/>
    <property type="match status" value="1"/>
</dbReference>
<dbReference type="InterPro" id="IPR053008">
    <property type="entry name" value="Phomopsin_biosynth_assoc"/>
</dbReference>
<dbReference type="PANTHER" id="PTHR35896:SF3">
    <property type="entry name" value="MAJOR FACILITATOR SUPERFAMILY TRANSPORTER"/>
    <property type="match status" value="1"/>
</dbReference>
<evidence type="ECO:0000313" key="3">
    <source>
        <dbReference type="Proteomes" id="UP000887226"/>
    </source>
</evidence>
<reference evidence="2" key="1">
    <citation type="journal article" date="2021" name="IMA Fungus">
        <title>Genomic characterization of three marine fungi, including Emericellopsis atlantica sp. nov. with signatures of a generalist lifestyle and marine biomass degradation.</title>
        <authorList>
            <person name="Hagestad O.C."/>
            <person name="Hou L."/>
            <person name="Andersen J.H."/>
            <person name="Hansen E.H."/>
            <person name="Altermark B."/>
            <person name="Li C."/>
            <person name="Kuhnert E."/>
            <person name="Cox R.J."/>
            <person name="Crous P.W."/>
            <person name="Spatafora J.W."/>
            <person name="Lail K."/>
            <person name="Amirebrahimi M."/>
            <person name="Lipzen A."/>
            <person name="Pangilinan J."/>
            <person name="Andreopoulos W."/>
            <person name="Hayes R.D."/>
            <person name="Ng V."/>
            <person name="Grigoriev I.V."/>
            <person name="Jackson S.A."/>
            <person name="Sutton T.D.S."/>
            <person name="Dobson A.D.W."/>
            <person name="Rama T."/>
        </authorList>
    </citation>
    <scope>NUCLEOTIDE SEQUENCE</scope>
    <source>
        <strain evidence="2">TRa3180A</strain>
    </source>
</reference>
<sequence length="233" mass="26498">MGYHEDDMDDSPLLEDELLAKKNSNTNIPPWSVSRTKTSKHYRNIVVACALSCLTTALLMFAGYIVARRQSLGKPFLWEAYIGPQRPGSIHCGASVEEAQANDCFFDQLSMQWQPKKCTQSYLDDYMTANDGGAFLYWTDRHASSRIDDPSLHVGGGQIFWTSRRNHIFHCQYNLYRLVHALKTGEYVAHAEEQSVTDHMHHCIREITSFALLSPARDLEITDIITEPSFAFC</sequence>
<protein>
    <submittedName>
        <fullName evidence="2">Uncharacterized protein</fullName>
    </submittedName>
</protein>
<keyword evidence="1" id="KW-0472">Membrane</keyword>
<gene>
    <name evidence="2" type="ORF">BJ878DRAFT_568255</name>
</gene>